<dbReference type="GO" id="GO:0015074">
    <property type="term" value="P:DNA integration"/>
    <property type="evidence" value="ECO:0007669"/>
    <property type="project" value="InterPro"/>
</dbReference>
<dbReference type="PANTHER" id="PTHR46889:SF4">
    <property type="entry name" value="TRANSPOSASE INSO FOR INSERTION SEQUENCE ELEMENT IS911B-RELATED"/>
    <property type="match status" value="1"/>
</dbReference>
<sequence length="463" mass="51742">MNSPHPRADGPRRRTFTPDQKLAHLTAYEEACRQQQGGAYLRREGLYSSLITEWRRLRDAGVLDGKKPGQAVGKPSKEQAEIARLRRELDQAQQRLDRTETALEIMGKARALLEETFQERGYRDQAQETLMGAYTALSACGTSTRAASTLTGIARSTVARCAAHPTMPTPRSIEPANRLDCAERARVLAVLNSAEFIDSTPMEVFATLLDRGVYLCSISTMYRILRDNAQVKERRRQARHPARAIPELVATGPGQVYTWDITKLPGPCRGVYYDAYVMIDIYSRYIVGAHVHARESGPLAEEMMREVFGIHGIPAVVHADRGTSMTSKSVARLLADLEVTRSHSRPKVSNDNPYSEAWFKTLKYAPVFPERFGSLGDARTFMDEFIDRYNHEHHHQRLGLHTPADVHYGLAAAKVDERADVLAEARAAHPERFGSGKVPKALDLPETAWINKPEESVVDQQAA</sequence>
<reference evidence="1 2" key="1">
    <citation type="journal article" date="2017" name="Elife">
        <title>Extensive horizontal gene transfer in cheese-associated bacteria.</title>
        <authorList>
            <person name="Bonham K.S."/>
            <person name="Wolfe B.E."/>
            <person name="Dutton R.J."/>
        </authorList>
    </citation>
    <scope>NUCLEOTIDE SEQUENCE [LARGE SCALE GENOMIC DNA]</scope>
    <source>
        <strain evidence="1 2">900_6</strain>
    </source>
</reference>
<gene>
    <name evidence="1" type="ORF">CIK62_18250</name>
</gene>
<evidence type="ECO:0000313" key="2">
    <source>
        <dbReference type="Proteomes" id="UP000217720"/>
    </source>
</evidence>
<dbReference type="Pfam" id="PF00665">
    <property type="entry name" value="rve"/>
    <property type="match status" value="1"/>
</dbReference>
<dbReference type="GO" id="GO:0003676">
    <property type="term" value="F:nucleic acid binding"/>
    <property type="evidence" value="ECO:0007669"/>
    <property type="project" value="InterPro"/>
</dbReference>
<comment type="caution">
    <text evidence="1">The sequence shown here is derived from an EMBL/GenBank/DDBJ whole genome shotgun (WGS) entry which is preliminary data.</text>
</comment>
<name>A0A2A3ZAE3_BREAU</name>
<dbReference type="AlphaFoldDB" id="A0A2A3ZAE3"/>
<dbReference type="PROSITE" id="PS50994">
    <property type="entry name" value="INTEGRASE"/>
    <property type="match status" value="1"/>
</dbReference>
<dbReference type="InterPro" id="IPR012337">
    <property type="entry name" value="RNaseH-like_sf"/>
</dbReference>
<dbReference type="InterPro" id="IPR001584">
    <property type="entry name" value="Integrase_cat-core"/>
</dbReference>
<dbReference type="InterPro" id="IPR036397">
    <property type="entry name" value="RNaseH_sf"/>
</dbReference>
<protein>
    <submittedName>
        <fullName evidence="1">IS3 family transposase</fullName>
    </submittedName>
</protein>
<dbReference type="InterPro" id="IPR050900">
    <property type="entry name" value="Transposase_IS3/IS150/IS904"/>
</dbReference>
<dbReference type="Proteomes" id="UP000217720">
    <property type="component" value="Unassembled WGS sequence"/>
</dbReference>
<dbReference type="PANTHER" id="PTHR46889">
    <property type="entry name" value="TRANSPOSASE INSF FOR INSERTION SEQUENCE IS3B-RELATED"/>
    <property type="match status" value="1"/>
</dbReference>
<accession>A0A2A3ZAE3</accession>
<dbReference type="Gene3D" id="3.30.420.10">
    <property type="entry name" value="Ribonuclease H-like superfamily/Ribonuclease H"/>
    <property type="match status" value="1"/>
</dbReference>
<dbReference type="EMBL" id="NRGO01000047">
    <property type="protein sequence ID" value="PCC48503.1"/>
    <property type="molecule type" value="Genomic_DNA"/>
</dbReference>
<evidence type="ECO:0000313" key="1">
    <source>
        <dbReference type="EMBL" id="PCC48503.1"/>
    </source>
</evidence>
<proteinExistence type="predicted"/>
<dbReference type="NCBIfam" id="NF033516">
    <property type="entry name" value="transpos_IS3"/>
    <property type="match status" value="1"/>
</dbReference>
<dbReference type="RefSeq" id="WP_096161367.1">
    <property type="nucleotide sequence ID" value="NZ_JABUYC010000040.1"/>
</dbReference>
<dbReference type="InterPro" id="IPR048020">
    <property type="entry name" value="Transpos_IS3"/>
</dbReference>
<dbReference type="SUPFAM" id="SSF53098">
    <property type="entry name" value="Ribonuclease H-like"/>
    <property type="match status" value="1"/>
</dbReference>
<organism evidence="1 2">
    <name type="scientific">Brevibacterium aurantiacum</name>
    <dbReference type="NCBI Taxonomy" id="273384"/>
    <lineage>
        <taxon>Bacteria</taxon>
        <taxon>Bacillati</taxon>
        <taxon>Actinomycetota</taxon>
        <taxon>Actinomycetes</taxon>
        <taxon>Micrococcales</taxon>
        <taxon>Brevibacteriaceae</taxon>
        <taxon>Brevibacterium</taxon>
    </lineage>
</organism>